<dbReference type="AlphaFoldDB" id="A0A1I7NG34"/>
<evidence type="ECO:0000313" key="4">
    <source>
        <dbReference type="Proteomes" id="UP000199537"/>
    </source>
</evidence>
<dbReference type="InterPro" id="IPR001296">
    <property type="entry name" value="Glyco_trans_1"/>
</dbReference>
<protein>
    <submittedName>
        <fullName evidence="3">Glycosyltransferase involved in cell wall bisynthesis</fullName>
    </submittedName>
</protein>
<dbReference type="OrthoDB" id="9801609at2"/>
<dbReference type="Proteomes" id="UP000199537">
    <property type="component" value="Unassembled WGS sequence"/>
</dbReference>
<dbReference type="Gene3D" id="3.40.50.2000">
    <property type="entry name" value="Glycogen Phosphorylase B"/>
    <property type="match status" value="1"/>
</dbReference>
<name>A0A1I7NG34_9BACT</name>
<dbReference type="GO" id="GO:0009103">
    <property type="term" value="P:lipopolysaccharide biosynthetic process"/>
    <property type="evidence" value="ECO:0007669"/>
    <property type="project" value="TreeGrafter"/>
</dbReference>
<dbReference type="EMBL" id="FPCJ01000001">
    <property type="protein sequence ID" value="SFV33615.1"/>
    <property type="molecule type" value="Genomic_DNA"/>
</dbReference>
<dbReference type="SUPFAM" id="SSF53756">
    <property type="entry name" value="UDP-Glycosyltransferase/glycogen phosphorylase"/>
    <property type="match status" value="1"/>
</dbReference>
<reference evidence="4" key="1">
    <citation type="submission" date="2016-10" db="EMBL/GenBank/DDBJ databases">
        <authorList>
            <person name="Varghese N."/>
            <person name="Submissions S."/>
        </authorList>
    </citation>
    <scope>NUCLEOTIDE SEQUENCE [LARGE SCALE GENOMIC DNA]</scope>
    <source>
        <strain evidence="4">DSM 14807</strain>
    </source>
</reference>
<proteinExistence type="predicted"/>
<dbReference type="PANTHER" id="PTHR46401">
    <property type="entry name" value="GLYCOSYLTRANSFERASE WBBK-RELATED"/>
    <property type="match status" value="1"/>
</dbReference>
<dbReference type="PANTHER" id="PTHR46401:SF2">
    <property type="entry name" value="GLYCOSYLTRANSFERASE WBBK-RELATED"/>
    <property type="match status" value="1"/>
</dbReference>
<sequence length="373" mass="43400">MQPLIVVSAERFFRGGTVKVVGLCLEELAAAAGGRCRIRALVYRKEDYPVLPGVEYVDFPRARTGWWRRLYYEYLLFPRLARRWKPALWLSLQDSTPPVCSRFRAVYFHHPLLLARIPWRMWLNQPALLMLKWLYQLVYLRNIQSNDWILVQQHQLREQLLQRYALQPDRVWVIPPVGRPSGGGELQTPTQPDIFRFFFPAYPYVYKNHEVLFQAARILTAQGIQRFEIVCTYATDENAYIRKLRKKYPADLPVRFTGYLQADALKEHYLRAHALVFPSLCETWGLPLSEAAVLGLPILAADLPYAKETLSGYPKVSWLPPRDADAWAKAMKALIEGNIRFMPFPVDVKGQPAFELSWAQWLEQWLPLVLVES</sequence>
<dbReference type="Pfam" id="PF00534">
    <property type="entry name" value="Glycos_transf_1"/>
    <property type="match status" value="1"/>
</dbReference>
<keyword evidence="4" id="KW-1185">Reference proteome</keyword>
<accession>A0A1I7NG34</accession>
<evidence type="ECO:0000259" key="2">
    <source>
        <dbReference type="Pfam" id="PF00534"/>
    </source>
</evidence>
<keyword evidence="1 3" id="KW-0808">Transferase</keyword>
<feature type="domain" description="Glycosyl transferase family 1" evidence="2">
    <location>
        <begin position="206"/>
        <end position="338"/>
    </location>
</feature>
<dbReference type="RefSeq" id="WP_092459884.1">
    <property type="nucleotide sequence ID" value="NZ_FPCJ01000001.1"/>
</dbReference>
<dbReference type="GO" id="GO:0016757">
    <property type="term" value="F:glycosyltransferase activity"/>
    <property type="evidence" value="ECO:0007669"/>
    <property type="project" value="InterPro"/>
</dbReference>
<gene>
    <name evidence="3" type="ORF">SAMN05660895_1761</name>
</gene>
<evidence type="ECO:0000313" key="3">
    <source>
        <dbReference type="EMBL" id="SFV33615.1"/>
    </source>
</evidence>
<dbReference type="STRING" id="1393122.SAMN05660895_1761"/>
<evidence type="ECO:0000256" key="1">
    <source>
        <dbReference type="ARBA" id="ARBA00022679"/>
    </source>
</evidence>
<organism evidence="3 4">
    <name type="scientific">Thermoflavifilum thermophilum</name>
    <dbReference type="NCBI Taxonomy" id="1393122"/>
    <lineage>
        <taxon>Bacteria</taxon>
        <taxon>Pseudomonadati</taxon>
        <taxon>Bacteroidota</taxon>
        <taxon>Chitinophagia</taxon>
        <taxon>Chitinophagales</taxon>
        <taxon>Chitinophagaceae</taxon>
        <taxon>Thermoflavifilum</taxon>
    </lineage>
</organism>